<name>A0ABQ2KAC8_9MICO</name>
<dbReference type="InterPro" id="IPR028949">
    <property type="entry name" value="Ntox15"/>
</dbReference>
<dbReference type="RefSeq" id="WP_188715039.1">
    <property type="nucleotide sequence ID" value="NZ_BAABBD010000001.1"/>
</dbReference>
<dbReference type="PROSITE" id="PS50096">
    <property type="entry name" value="IQ"/>
    <property type="match status" value="1"/>
</dbReference>
<dbReference type="Pfam" id="PF15604">
    <property type="entry name" value="Ntox15"/>
    <property type="match status" value="1"/>
</dbReference>
<reference evidence="3" key="1">
    <citation type="journal article" date="2019" name="Int. J. Syst. Evol. Microbiol.">
        <title>The Global Catalogue of Microorganisms (GCM) 10K type strain sequencing project: providing services to taxonomists for standard genome sequencing and annotation.</title>
        <authorList>
            <consortium name="The Broad Institute Genomics Platform"/>
            <consortium name="The Broad Institute Genome Sequencing Center for Infectious Disease"/>
            <person name="Wu L."/>
            <person name="Ma J."/>
        </authorList>
    </citation>
    <scope>NUCLEOTIDE SEQUENCE [LARGE SCALE GENOMIC DNA]</scope>
    <source>
        <strain evidence="3">CGMCC 1.6960</strain>
    </source>
</reference>
<accession>A0ABQ2KAC8</accession>
<keyword evidence="3" id="KW-1185">Reference proteome</keyword>
<organism evidence="2 3">
    <name type="scientific">Agrococcus terreus</name>
    <dbReference type="NCBI Taxonomy" id="574649"/>
    <lineage>
        <taxon>Bacteria</taxon>
        <taxon>Bacillati</taxon>
        <taxon>Actinomycetota</taxon>
        <taxon>Actinomycetes</taxon>
        <taxon>Micrococcales</taxon>
        <taxon>Microbacteriaceae</taxon>
        <taxon>Agrococcus</taxon>
    </lineage>
</organism>
<gene>
    <name evidence="2" type="ORF">GCM10010968_01780</name>
</gene>
<protein>
    <recommendedName>
        <fullName evidence="1">Novel toxin 15 domain-containing protein</fullName>
    </recommendedName>
</protein>
<evidence type="ECO:0000259" key="1">
    <source>
        <dbReference type="Pfam" id="PF15604"/>
    </source>
</evidence>
<feature type="domain" description="Novel toxin 15" evidence="1">
    <location>
        <begin position="80"/>
        <end position="213"/>
    </location>
</feature>
<sequence>MSQALKTLTREAIDALQDVLPRIARGVAGQSKRSKDKIKEMAEAIRRKDAELARGVRRQDVENPTTMDVDVRAFNNRRYDQAEFNRQVNEQVDALQDMSVADWIRNRGDYLENGRTSASVRAQQEARDIALRDRIRDLRRADRNLTPEQAAQDARDWLATQAATHRLDGIAGGSQTDISGVGDSGVNSSLGSQWRGRVGALDSAVAEFVANNPGADLSQVFMNISFS</sequence>
<proteinExistence type="predicted"/>
<dbReference type="EMBL" id="BMLM01000001">
    <property type="protein sequence ID" value="GGN77343.1"/>
    <property type="molecule type" value="Genomic_DNA"/>
</dbReference>
<comment type="caution">
    <text evidence="2">The sequence shown here is derived from an EMBL/GenBank/DDBJ whole genome shotgun (WGS) entry which is preliminary data.</text>
</comment>
<dbReference type="Proteomes" id="UP000626982">
    <property type="component" value="Unassembled WGS sequence"/>
</dbReference>
<evidence type="ECO:0000313" key="3">
    <source>
        <dbReference type="Proteomes" id="UP000626982"/>
    </source>
</evidence>
<evidence type="ECO:0000313" key="2">
    <source>
        <dbReference type="EMBL" id="GGN77343.1"/>
    </source>
</evidence>